<organism evidence="1 2">
    <name type="scientific">Protopolystoma xenopodis</name>
    <dbReference type="NCBI Taxonomy" id="117903"/>
    <lineage>
        <taxon>Eukaryota</taxon>
        <taxon>Metazoa</taxon>
        <taxon>Spiralia</taxon>
        <taxon>Lophotrochozoa</taxon>
        <taxon>Platyhelminthes</taxon>
        <taxon>Monogenea</taxon>
        <taxon>Polyopisthocotylea</taxon>
        <taxon>Polystomatidea</taxon>
        <taxon>Polystomatidae</taxon>
        <taxon>Protopolystoma</taxon>
    </lineage>
</organism>
<keyword evidence="2" id="KW-1185">Reference proteome</keyword>
<evidence type="ECO:0000313" key="1">
    <source>
        <dbReference type="EMBL" id="VEL15637.1"/>
    </source>
</evidence>
<sequence>MALTLSVEWQESLSGLSVFVIYALLKRLSCSSSFSSSSCFLALFQLPPLSTFLFVSRPHFPAQPNPSSPPSQPETVFATPLTLSRLAQRSVTLADGRPFI</sequence>
<dbReference type="Proteomes" id="UP000784294">
    <property type="component" value="Unassembled WGS sequence"/>
</dbReference>
<comment type="caution">
    <text evidence="1">The sequence shown here is derived from an EMBL/GenBank/DDBJ whole genome shotgun (WGS) entry which is preliminary data.</text>
</comment>
<reference evidence="1" key="1">
    <citation type="submission" date="2018-11" db="EMBL/GenBank/DDBJ databases">
        <authorList>
            <consortium name="Pathogen Informatics"/>
        </authorList>
    </citation>
    <scope>NUCLEOTIDE SEQUENCE</scope>
</reference>
<accession>A0A3S5CEX5</accession>
<protein>
    <submittedName>
        <fullName evidence="1">Uncharacterized protein</fullName>
    </submittedName>
</protein>
<proteinExistence type="predicted"/>
<gene>
    <name evidence="1" type="ORF">PXEA_LOCUS9077</name>
</gene>
<dbReference type="AlphaFoldDB" id="A0A3S5CEX5"/>
<dbReference type="EMBL" id="CAAALY010025301">
    <property type="protein sequence ID" value="VEL15637.1"/>
    <property type="molecule type" value="Genomic_DNA"/>
</dbReference>
<evidence type="ECO:0000313" key="2">
    <source>
        <dbReference type="Proteomes" id="UP000784294"/>
    </source>
</evidence>
<name>A0A3S5CEX5_9PLAT</name>